<dbReference type="Proteomes" id="UP000319976">
    <property type="component" value="Chromosome"/>
</dbReference>
<reference evidence="1 2" key="1">
    <citation type="submission" date="2019-02" db="EMBL/GenBank/DDBJ databases">
        <title>Deep-cultivation of Planctomycetes and their phenomic and genomic characterization uncovers novel biology.</title>
        <authorList>
            <person name="Wiegand S."/>
            <person name="Jogler M."/>
            <person name="Boedeker C."/>
            <person name="Pinto D."/>
            <person name="Vollmers J."/>
            <person name="Rivas-Marin E."/>
            <person name="Kohn T."/>
            <person name="Peeters S.H."/>
            <person name="Heuer A."/>
            <person name="Rast P."/>
            <person name="Oberbeckmann S."/>
            <person name="Bunk B."/>
            <person name="Jeske O."/>
            <person name="Meyerdierks A."/>
            <person name="Storesund J.E."/>
            <person name="Kallscheuer N."/>
            <person name="Luecker S."/>
            <person name="Lage O.M."/>
            <person name="Pohl T."/>
            <person name="Merkel B.J."/>
            <person name="Hornburger P."/>
            <person name="Mueller R.-W."/>
            <person name="Bruemmer F."/>
            <person name="Labrenz M."/>
            <person name="Spormann A.M."/>
            <person name="Op den Camp H."/>
            <person name="Overmann J."/>
            <person name="Amann R."/>
            <person name="Jetten M.S.M."/>
            <person name="Mascher T."/>
            <person name="Medema M.H."/>
            <person name="Devos D.P."/>
            <person name="Kaster A.-K."/>
            <person name="Ovreas L."/>
            <person name="Rohde M."/>
            <person name="Galperin M.Y."/>
            <person name="Jogler C."/>
        </authorList>
    </citation>
    <scope>NUCLEOTIDE SEQUENCE [LARGE SCALE GENOMIC DNA]</scope>
    <source>
        <strain evidence="1 2">V22</strain>
    </source>
</reference>
<dbReference type="RefSeq" id="WP_145263268.1">
    <property type="nucleotide sequence ID" value="NZ_CP036316.1"/>
</dbReference>
<proteinExistence type="predicted"/>
<gene>
    <name evidence="1" type="ORF">V22_25990</name>
</gene>
<accession>A0A517TAE7</accession>
<evidence type="ECO:0000313" key="1">
    <source>
        <dbReference type="EMBL" id="QDT65350.1"/>
    </source>
</evidence>
<sequence>MVENGGTRLWGAIEKEVREEVRAEFFSRELEAQGHPWKLYKLFREIEREVQQRIAEKYAASPMAFF</sequence>
<protein>
    <submittedName>
        <fullName evidence="1">Uncharacterized protein</fullName>
    </submittedName>
</protein>
<dbReference type="AlphaFoldDB" id="A0A517TAE7"/>
<dbReference type="EMBL" id="CP036316">
    <property type="protein sequence ID" value="QDT65350.1"/>
    <property type="molecule type" value="Genomic_DNA"/>
</dbReference>
<organism evidence="1 2">
    <name type="scientific">Calycomorphotria hydatis</name>
    <dbReference type="NCBI Taxonomy" id="2528027"/>
    <lineage>
        <taxon>Bacteria</taxon>
        <taxon>Pseudomonadati</taxon>
        <taxon>Planctomycetota</taxon>
        <taxon>Planctomycetia</taxon>
        <taxon>Planctomycetales</taxon>
        <taxon>Planctomycetaceae</taxon>
        <taxon>Calycomorphotria</taxon>
    </lineage>
</organism>
<dbReference type="KEGG" id="chya:V22_25990"/>
<name>A0A517TAE7_9PLAN</name>
<evidence type="ECO:0000313" key="2">
    <source>
        <dbReference type="Proteomes" id="UP000319976"/>
    </source>
</evidence>
<keyword evidence="2" id="KW-1185">Reference proteome</keyword>